<dbReference type="InterPro" id="IPR013094">
    <property type="entry name" value="AB_hydrolase_3"/>
</dbReference>
<accession>A0A4Q4TNX2</accession>
<dbReference type="PROSITE" id="PS01174">
    <property type="entry name" value="LIPASE_GDXG_SER"/>
    <property type="match status" value="1"/>
</dbReference>
<evidence type="ECO:0000256" key="4">
    <source>
        <dbReference type="SAM" id="Phobius"/>
    </source>
</evidence>
<dbReference type="PANTHER" id="PTHR48081">
    <property type="entry name" value="AB HYDROLASE SUPERFAMILY PROTEIN C4A8.06C"/>
    <property type="match status" value="1"/>
</dbReference>
<keyword evidence="7" id="KW-1185">Reference proteome</keyword>
<dbReference type="Proteomes" id="UP000293360">
    <property type="component" value="Unassembled WGS sequence"/>
</dbReference>
<dbReference type="InterPro" id="IPR029058">
    <property type="entry name" value="AB_hydrolase_fold"/>
</dbReference>
<feature type="transmembrane region" description="Helical" evidence="4">
    <location>
        <begin position="12"/>
        <end position="35"/>
    </location>
</feature>
<evidence type="ECO:0000259" key="5">
    <source>
        <dbReference type="Pfam" id="PF07859"/>
    </source>
</evidence>
<proteinExistence type="inferred from homology"/>
<keyword evidence="4" id="KW-0812">Transmembrane</keyword>
<dbReference type="PANTHER" id="PTHR48081:SF17">
    <property type="entry name" value="ALPHA_BETA HYDROLASE FOLD-3 DOMAIN-CONTAINING PROTEIN"/>
    <property type="match status" value="1"/>
</dbReference>
<evidence type="ECO:0000313" key="6">
    <source>
        <dbReference type="EMBL" id="RYP08348.1"/>
    </source>
</evidence>
<feature type="active site" evidence="3">
    <location>
        <position position="181"/>
    </location>
</feature>
<dbReference type="STRING" id="155417.A0A4Q4TNX2"/>
<sequence>MAPIWSKQPFKAIYTGFAILKLPFLLVLLVIRYGFKPFRPLRGWSFTAKAKERFSLVSPAELKIYSGVLAPGTIKPVPVGGLWFPAPISAAATEDRSREKVVLHFPGGAFVLAFGFEGVGQNVSNTMAQHMKATRTFVAQYRVATSSDTRFPAALQDLLTFYHYILSLGVDPKNIIVSGDSAGGNLVASLLQWGADAYLPIGEDAYEAVSYISPLNHPFKLSIPLFLNAGTGEAFYDSVEMFAKEMAEVNGDKRIRFHSTALAPHGLLQGHETMGMTAQLKVAVEDACKFFEEQKN</sequence>
<gene>
    <name evidence="6" type="ORF">DL764_001917</name>
</gene>
<feature type="domain" description="Alpha/beta hydrolase fold-3" evidence="5">
    <location>
        <begin position="102"/>
        <end position="195"/>
    </location>
</feature>
<evidence type="ECO:0000313" key="7">
    <source>
        <dbReference type="Proteomes" id="UP000293360"/>
    </source>
</evidence>
<dbReference type="GO" id="GO:0016787">
    <property type="term" value="F:hydrolase activity"/>
    <property type="evidence" value="ECO:0007669"/>
    <property type="project" value="UniProtKB-KW"/>
</dbReference>
<keyword evidence="2" id="KW-0378">Hydrolase</keyword>
<dbReference type="InterPro" id="IPR050300">
    <property type="entry name" value="GDXG_lipolytic_enzyme"/>
</dbReference>
<dbReference type="Pfam" id="PF07859">
    <property type="entry name" value="Abhydrolase_3"/>
    <property type="match status" value="1"/>
</dbReference>
<dbReference type="SUPFAM" id="SSF53474">
    <property type="entry name" value="alpha/beta-Hydrolases"/>
    <property type="match status" value="1"/>
</dbReference>
<dbReference type="EMBL" id="QJNU01000065">
    <property type="protein sequence ID" value="RYP08348.1"/>
    <property type="molecule type" value="Genomic_DNA"/>
</dbReference>
<keyword evidence="4" id="KW-0472">Membrane</keyword>
<dbReference type="Gene3D" id="3.40.50.1820">
    <property type="entry name" value="alpha/beta hydrolase"/>
    <property type="match status" value="2"/>
</dbReference>
<keyword evidence="4" id="KW-1133">Transmembrane helix</keyword>
<evidence type="ECO:0000256" key="2">
    <source>
        <dbReference type="ARBA" id="ARBA00022801"/>
    </source>
</evidence>
<dbReference type="InterPro" id="IPR033140">
    <property type="entry name" value="Lipase_GDXG_put_SER_AS"/>
</dbReference>
<evidence type="ECO:0000256" key="3">
    <source>
        <dbReference type="PROSITE-ProRule" id="PRU10038"/>
    </source>
</evidence>
<name>A0A4Q4TNX2_9PEZI</name>
<protein>
    <recommendedName>
        <fullName evidence="5">Alpha/beta hydrolase fold-3 domain-containing protein</fullName>
    </recommendedName>
</protein>
<organism evidence="6 7">
    <name type="scientific">Monosporascus ibericus</name>
    <dbReference type="NCBI Taxonomy" id="155417"/>
    <lineage>
        <taxon>Eukaryota</taxon>
        <taxon>Fungi</taxon>
        <taxon>Dikarya</taxon>
        <taxon>Ascomycota</taxon>
        <taxon>Pezizomycotina</taxon>
        <taxon>Sordariomycetes</taxon>
        <taxon>Xylariomycetidae</taxon>
        <taxon>Xylariales</taxon>
        <taxon>Xylariales incertae sedis</taxon>
        <taxon>Monosporascus</taxon>
    </lineage>
</organism>
<reference evidence="6 7" key="1">
    <citation type="submission" date="2018-06" db="EMBL/GenBank/DDBJ databases">
        <title>Complete Genomes of Monosporascus.</title>
        <authorList>
            <person name="Robinson A.J."/>
            <person name="Natvig D.O."/>
        </authorList>
    </citation>
    <scope>NUCLEOTIDE SEQUENCE [LARGE SCALE GENOMIC DNA]</scope>
    <source>
        <strain evidence="6 7">CBS 110550</strain>
    </source>
</reference>
<comment type="caution">
    <text evidence="6">The sequence shown here is derived from an EMBL/GenBank/DDBJ whole genome shotgun (WGS) entry which is preliminary data.</text>
</comment>
<evidence type="ECO:0000256" key="1">
    <source>
        <dbReference type="ARBA" id="ARBA00010515"/>
    </source>
</evidence>
<dbReference type="AlphaFoldDB" id="A0A4Q4TNX2"/>
<dbReference type="OrthoDB" id="2152029at2759"/>
<comment type="similarity">
    <text evidence="1">Belongs to the 'GDXG' lipolytic enzyme family.</text>
</comment>